<evidence type="ECO:0000256" key="1">
    <source>
        <dbReference type="SAM" id="MobiDB-lite"/>
    </source>
</evidence>
<evidence type="ECO:0000313" key="2">
    <source>
        <dbReference type="EMBL" id="BDY14007.1"/>
    </source>
</evidence>
<geneLocation type="plasmid" evidence="2 3">
    <name>pISO32_1</name>
</geneLocation>
<reference evidence="2 3" key="1">
    <citation type="submission" date="2023-03" db="EMBL/GenBank/DDBJ databases">
        <title>Description of Hydrogenimonas sp. ISO32.</title>
        <authorList>
            <person name="Mino S."/>
            <person name="Fukazawa S."/>
            <person name="Sawabe T."/>
        </authorList>
    </citation>
    <scope>NUCLEOTIDE SEQUENCE [LARGE SCALE GENOMIC DNA]</scope>
    <source>
        <strain evidence="2 3">ISO32</strain>
        <plasmid evidence="2 3">pISO32_1</plasmid>
    </source>
</reference>
<name>A0ABM8FNQ1_9BACT</name>
<keyword evidence="3" id="KW-1185">Reference proteome</keyword>
<protein>
    <submittedName>
        <fullName evidence="2">Uncharacterized protein</fullName>
    </submittedName>
</protein>
<sequence>MTYIFYLAMILDETSLVSPYEKEVDANFTHRHNRSSTMAERPHKGQFGNEEEKRRDL</sequence>
<gene>
    <name evidence="2" type="ORF">HCR_23200</name>
</gene>
<dbReference type="Proteomes" id="UP001321445">
    <property type="component" value="Plasmid pISO32_1"/>
</dbReference>
<evidence type="ECO:0000313" key="3">
    <source>
        <dbReference type="Proteomes" id="UP001321445"/>
    </source>
</evidence>
<dbReference type="EMBL" id="AP027371">
    <property type="protein sequence ID" value="BDY14007.1"/>
    <property type="molecule type" value="Genomic_DNA"/>
</dbReference>
<organism evidence="2 3">
    <name type="scientific">Hydrogenimonas cancrithermarum</name>
    <dbReference type="NCBI Taxonomy" id="2993563"/>
    <lineage>
        <taxon>Bacteria</taxon>
        <taxon>Pseudomonadati</taxon>
        <taxon>Campylobacterota</taxon>
        <taxon>Epsilonproteobacteria</taxon>
        <taxon>Campylobacterales</taxon>
        <taxon>Hydrogenimonadaceae</taxon>
        <taxon>Hydrogenimonas</taxon>
    </lineage>
</organism>
<feature type="region of interest" description="Disordered" evidence="1">
    <location>
        <begin position="29"/>
        <end position="57"/>
    </location>
</feature>
<accession>A0ABM8FNQ1</accession>
<keyword evidence="2" id="KW-0614">Plasmid</keyword>
<proteinExistence type="predicted"/>